<name>A0A316TZ92_9BASI</name>
<keyword evidence="3 7" id="KW-0479">Metal-binding</keyword>
<evidence type="ECO:0000313" key="9">
    <source>
        <dbReference type="EMBL" id="PWN18502.1"/>
    </source>
</evidence>
<gene>
    <name evidence="9" type="ORF">BCV69DRAFT_285131</name>
</gene>
<dbReference type="InterPro" id="IPR050196">
    <property type="entry name" value="Cytochrome_P450_Monoox"/>
</dbReference>
<keyword evidence="4" id="KW-0560">Oxidoreductase</keyword>
<dbReference type="OrthoDB" id="1470350at2759"/>
<keyword evidence="2 7" id="KW-0349">Heme</keyword>
<keyword evidence="8" id="KW-0472">Membrane</keyword>
<dbReference type="STRING" id="1684307.A0A316TZ92"/>
<dbReference type="GO" id="GO:0020037">
    <property type="term" value="F:heme binding"/>
    <property type="evidence" value="ECO:0007669"/>
    <property type="project" value="InterPro"/>
</dbReference>
<dbReference type="AlphaFoldDB" id="A0A316TZ92"/>
<evidence type="ECO:0000256" key="8">
    <source>
        <dbReference type="SAM" id="Phobius"/>
    </source>
</evidence>
<dbReference type="GO" id="GO:0016705">
    <property type="term" value="F:oxidoreductase activity, acting on paired donors, with incorporation or reduction of molecular oxygen"/>
    <property type="evidence" value="ECO:0007669"/>
    <property type="project" value="InterPro"/>
</dbReference>
<evidence type="ECO:0000313" key="10">
    <source>
        <dbReference type="Proteomes" id="UP000245942"/>
    </source>
</evidence>
<dbReference type="InterPro" id="IPR002401">
    <property type="entry name" value="Cyt_P450_E_grp-I"/>
</dbReference>
<dbReference type="Proteomes" id="UP000245942">
    <property type="component" value="Unassembled WGS sequence"/>
</dbReference>
<dbReference type="RefSeq" id="XP_025345662.1">
    <property type="nucleotide sequence ID" value="XM_025493290.1"/>
</dbReference>
<keyword evidence="8" id="KW-1133">Transmembrane helix</keyword>
<evidence type="ECO:0000256" key="2">
    <source>
        <dbReference type="ARBA" id="ARBA00022617"/>
    </source>
</evidence>
<evidence type="ECO:0000256" key="7">
    <source>
        <dbReference type="PIRSR" id="PIRSR602401-1"/>
    </source>
</evidence>
<keyword evidence="8" id="KW-0812">Transmembrane</keyword>
<evidence type="ECO:0000256" key="5">
    <source>
        <dbReference type="ARBA" id="ARBA00023004"/>
    </source>
</evidence>
<evidence type="ECO:0000256" key="4">
    <source>
        <dbReference type="ARBA" id="ARBA00023002"/>
    </source>
</evidence>
<dbReference type="SUPFAM" id="SSF48264">
    <property type="entry name" value="Cytochrome P450"/>
    <property type="match status" value="1"/>
</dbReference>
<dbReference type="Gene3D" id="1.10.630.10">
    <property type="entry name" value="Cytochrome P450"/>
    <property type="match status" value="1"/>
</dbReference>
<dbReference type="PANTHER" id="PTHR24291:SF50">
    <property type="entry name" value="BIFUNCTIONAL ALBAFLAVENONE MONOOXYGENASE_TERPENE SYNTHASE"/>
    <property type="match status" value="1"/>
</dbReference>
<organism evidence="9 10">
    <name type="scientific">Pseudomicrostroma glucosiphilum</name>
    <dbReference type="NCBI Taxonomy" id="1684307"/>
    <lineage>
        <taxon>Eukaryota</taxon>
        <taxon>Fungi</taxon>
        <taxon>Dikarya</taxon>
        <taxon>Basidiomycota</taxon>
        <taxon>Ustilaginomycotina</taxon>
        <taxon>Exobasidiomycetes</taxon>
        <taxon>Microstromatales</taxon>
        <taxon>Microstromatales incertae sedis</taxon>
        <taxon>Pseudomicrostroma</taxon>
    </lineage>
</organism>
<evidence type="ECO:0000256" key="6">
    <source>
        <dbReference type="ARBA" id="ARBA00023033"/>
    </source>
</evidence>
<proteinExistence type="inferred from homology"/>
<keyword evidence="5 7" id="KW-0408">Iron</keyword>
<comment type="cofactor">
    <cofactor evidence="7">
        <name>heme</name>
        <dbReference type="ChEBI" id="CHEBI:30413"/>
    </cofactor>
</comment>
<dbReference type="EMBL" id="KZ819336">
    <property type="protein sequence ID" value="PWN18502.1"/>
    <property type="molecule type" value="Genomic_DNA"/>
</dbReference>
<dbReference type="InterPro" id="IPR036396">
    <property type="entry name" value="Cyt_P450_sf"/>
</dbReference>
<dbReference type="GeneID" id="37015024"/>
<feature type="binding site" description="axial binding residue" evidence="7">
    <location>
        <position position="563"/>
    </location>
    <ligand>
        <name>heme</name>
        <dbReference type="ChEBI" id="CHEBI:30413"/>
    </ligand>
    <ligandPart>
        <name>Fe</name>
        <dbReference type="ChEBI" id="CHEBI:18248"/>
    </ligandPart>
</feature>
<dbReference type="PRINTS" id="PR00385">
    <property type="entry name" value="P450"/>
</dbReference>
<evidence type="ECO:0000256" key="3">
    <source>
        <dbReference type="ARBA" id="ARBA00022723"/>
    </source>
</evidence>
<dbReference type="GO" id="GO:0005506">
    <property type="term" value="F:iron ion binding"/>
    <property type="evidence" value="ECO:0007669"/>
    <property type="project" value="InterPro"/>
</dbReference>
<feature type="transmembrane region" description="Helical" evidence="8">
    <location>
        <begin position="29"/>
        <end position="51"/>
    </location>
</feature>
<protein>
    <submittedName>
        <fullName evidence="9">Cytochrome P450</fullName>
    </submittedName>
</protein>
<dbReference type="PRINTS" id="PR00463">
    <property type="entry name" value="EP450I"/>
</dbReference>
<sequence length="627" mass="70351">MVSSSPFLAPYSISLPFTSYSTPPVPLPAFVLLSLVAIPILAILSAVVFLLGGSLKRIIFLHVIPLDEYRNIPRPRYTGSLWSFPIFGHLSQIRKAPPAEAHLAYAEETGSWVYCYRTMFYHPRLWIGDVKGLLYILSQQQAYDYPKPGDSRKFLDELLGKGILSAEGDIHRRQRRVVAPAFSVSSVRSFTPSFFKHSLHLVRVIEELIDRTEGPAEKSFLGGQSDYASKVSRKGEPVFDVGFWLGKCTLDIIGENGFGYDFKSLESKDSGDGDDLGSTLNALFSSTSGLKVTDILRIFLQTRPGMGWIRKLPSKRADNRRNMYLAMERAAQKIISAKREEIKKEMAALGEKGLSKSAFDEDIDGGKAKDLLHLTMRANMASDLRANEKLDDDELLGQMTSFMLAGHETTSTQTQWALYCLSTHPEVVSKMRAEIESVFGDQEEISYDEVQNMQYLDCVTKEMHRCYAPVTSTARMCLKDDVIPLGKSYALRDGSGTFDSVRVFKNQDLIIPLQVVNFSEPVWGPTAREFDPSRWLPENLPASARDSGLPMHILTFLSGPRSCVGQRFAIVEFKVLLACLVRNFDFERVEGWNIEPKQEIVLRGVVTGQEKVGMQMPLRVKKARART</sequence>
<reference evidence="9 10" key="1">
    <citation type="journal article" date="2018" name="Mol. Biol. Evol.">
        <title>Broad Genomic Sampling Reveals a Smut Pathogenic Ancestry of the Fungal Clade Ustilaginomycotina.</title>
        <authorList>
            <person name="Kijpornyongpan T."/>
            <person name="Mondo S.J."/>
            <person name="Barry K."/>
            <person name="Sandor L."/>
            <person name="Lee J."/>
            <person name="Lipzen A."/>
            <person name="Pangilinan J."/>
            <person name="LaButti K."/>
            <person name="Hainaut M."/>
            <person name="Henrissat B."/>
            <person name="Grigoriev I.V."/>
            <person name="Spatafora J.W."/>
            <person name="Aime M.C."/>
        </authorList>
    </citation>
    <scope>NUCLEOTIDE SEQUENCE [LARGE SCALE GENOMIC DNA]</scope>
    <source>
        <strain evidence="9 10">MCA 4718</strain>
    </source>
</reference>
<dbReference type="Pfam" id="PF00067">
    <property type="entry name" value="p450"/>
    <property type="match status" value="1"/>
</dbReference>
<accession>A0A316TZ92</accession>
<evidence type="ECO:0000256" key="1">
    <source>
        <dbReference type="ARBA" id="ARBA00010617"/>
    </source>
</evidence>
<comment type="similarity">
    <text evidence="1">Belongs to the cytochrome P450 family.</text>
</comment>
<dbReference type="PANTHER" id="PTHR24291">
    <property type="entry name" value="CYTOCHROME P450 FAMILY 4"/>
    <property type="match status" value="1"/>
</dbReference>
<dbReference type="GO" id="GO:0004497">
    <property type="term" value="F:monooxygenase activity"/>
    <property type="evidence" value="ECO:0007669"/>
    <property type="project" value="UniProtKB-KW"/>
</dbReference>
<dbReference type="InterPro" id="IPR001128">
    <property type="entry name" value="Cyt_P450"/>
</dbReference>
<keyword evidence="6" id="KW-0503">Monooxygenase</keyword>
<keyword evidence="10" id="KW-1185">Reference proteome</keyword>